<keyword evidence="7" id="KW-1185">Reference proteome</keyword>
<dbReference type="PANTHER" id="PTHR12570">
    <property type="match status" value="1"/>
</dbReference>
<evidence type="ECO:0000256" key="1">
    <source>
        <dbReference type="ARBA" id="ARBA00004141"/>
    </source>
</evidence>
<keyword evidence="4 6" id="KW-1133">Transmembrane helix</keyword>
<evidence type="ECO:0000256" key="4">
    <source>
        <dbReference type="ARBA" id="ARBA00022989"/>
    </source>
</evidence>
<dbReference type="Proteomes" id="UP000694888">
    <property type="component" value="Unplaced"/>
</dbReference>
<feature type="transmembrane region" description="Helical" evidence="6">
    <location>
        <begin position="111"/>
        <end position="131"/>
    </location>
</feature>
<feature type="transmembrane region" description="Helical" evidence="6">
    <location>
        <begin position="279"/>
        <end position="297"/>
    </location>
</feature>
<name>A0ABM0JWD3_APLCA</name>
<comment type="similarity">
    <text evidence="2">Belongs to the NIPA family.</text>
</comment>
<proteinExistence type="inferred from homology"/>
<evidence type="ECO:0000256" key="3">
    <source>
        <dbReference type="ARBA" id="ARBA00022692"/>
    </source>
</evidence>
<feature type="transmembrane region" description="Helical" evidence="6">
    <location>
        <begin position="186"/>
        <end position="205"/>
    </location>
</feature>
<dbReference type="RefSeq" id="XP_005103080.1">
    <property type="nucleotide sequence ID" value="XM_005103023.3"/>
</dbReference>
<dbReference type="InterPro" id="IPR008521">
    <property type="entry name" value="Mg_trans_NIPA"/>
</dbReference>
<dbReference type="SUPFAM" id="SSF103481">
    <property type="entry name" value="Multidrug resistance efflux transporter EmrE"/>
    <property type="match status" value="1"/>
</dbReference>
<feature type="transmembrane region" description="Helical" evidence="6">
    <location>
        <begin position="380"/>
        <end position="400"/>
    </location>
</feature>
<feature type="transmembrane region" description="Helical" evidence="6">
    <location>
        <begin position="212"/>
        <end position="232"/>
    </location>
</feature>
<gene>
    <name evidence="8" type="primary">LOC101852424</name>
</gene>
<dbReference type="Pfam" id="PF05653">
    <property type="entry name" value="Mg_trans_NIPA"/>
    <property type="match status" value="1"/>
</dbReference>
<dbReference type="GeneID" id="101852424"/>
<feature type="transmembrane region" description="Helical" evidence="6">
    <location>
        <begin position="317"/>
        <end position="336"/>
    </location>
</feature>
<evidence type="ECO:0000313" key="8">
    <source>
        <dbReference type="RefSeq" id="XP_005103080.1"/>
    </source>
</evidence>
<protein>
    <submittedName>
        <fullName evidence="8">Magnesium transporter NIPA2 isoform X1</fullName>
    </submittedName>
</protein>
<evidence type="ECO:0000313" key="7">
    <source>
        <dbReference type="Proteomes" id="UP000694888"/>
    </source>
</evidence>
<evidence type="ECO:0000256" key="2">
    <source>
        <dbReference type="ARBA" id="ARBA00007230"/>
    </source>
</evidence>
<dbReference type="InterPro" id="IPR037185">
    <property type="entry name" value="EmrE-like"/>
</dbReference>
<feature type="transmembrane region" description="Helical" evidence="6">
    <location>
        <begin position="348"/>
        <end position="368"/>
    </location>
</feature>
<sequence length="493" mass="53219">MQGTAENTTAVPSAAATMANVTDNLVSSLLSSVNTTIGPLILDNVTSVLPLLITDNDTNPAWGVTSDPFLNGSSTGWPLVNTSDGVFENVTGPGEAETTTMDYHEKDMQDFIIGLSLAVSSSIFIGSSFIFKKLGLLRYAKKVSVRAGAGGFGYLREWLWWAGMILMTVGEFVNFAAYAFAPATLVTPLGALSVIVSAVLSARVLKEKLNILGKVGCLLCVLGSTIMVIHSPKEQEIHDVEELLDKMKEPGFIVYACSMVVITIVTIIYFVPRYGQKNVLVYVTVCATLGAFTVMGSKGLGTAIKATVRGHNEFKNWLTYVLLAVVIICILLQLNYLNKALDTFNTAVVTPIYYVFFTSCVILGSAILFKEFFNMDVMDIIGDACGFLTIVAGIFLLNAFKDMKISWRNLPKASKDADTASVAGDDTDVPNGNLGLNGVANSNYVVDCRDIEAHISRNMSTECITRTMSEGSDCNENGYVSDRYHGSSPVQEM</sequence>
<feature type="transmembrane region" description="Helical" evidence="6">
    <location>
        <begin position="252"/>
        <end position="272"/>
    </location>
</feature>
<dbReference type="PANTHER" id="PTHR12570:SF92">
    <property type="entry name" value="SPICHTHYIN, ISOFORM B"/>
    <property type="match status" value="1"/>
</dbReference>
<organism evidence="7 8">
    <name type="scientific">Aplysia californica</name>
    <name type="common">California sea hare</name>
    <dbReference type="NCBI Taxonomy" id="6500"/>
    <lineage>
        <taxon>Eukaryota</taxon>
        <taxon>Metazoa</taxon>
        <taxon>Spiralia</taxon>
        <taxon>Lophotrochozoa</taxon>
        <taxon>Mollusca</taxon>
        <taxon>Gastropoda</taxon>
        <taxon>Heterobranchia</taxon>
        <taxon>Euthyneura</taxon>
        <taxon>Tectipleura</taxon>
        <taxon>Aplysiida</taxon>
        <taxon>Aplysioidea</taxon>
        <taxon>Aplysiidae</taxon>
        <taxon>Aplysia</taxon>
    </lineage>
</organism>
<accession>A0ABM0JWD3</accession>
<evidence type="ECO:0000256" key="6">
    <source>
        <dbReference type="SAM" id="Phobius"/>
    </source>
</evidence>
<keyword evidence="3 6" id="KW-0812">Transmembrane</keyword>
<reference evidence="8" key="1">
    <citation type="submission" date="2025-08" db="UniProtKB">
        <authorList>
            <consortium name="RefSeq"/>
        </authorList>
    </citation>
    <scope>IDENTIFICATION</scope>
</reference>
<keyword evidence="5 6" id="KW-0472">Membrane</keyword>
<evidence type="ECO:0000256" key="5">
    <source>
        <dbReference type="ARBA" id="ARBA00023136"/>
    </source>
</evidence>
<comment type="subcellular location">
    <subcellularLocation>
        <location evidence="1">Membrane</location>
        <topology evidence="1">Multi-pass membrane protein</topology>
    </subcellularLocation>
</comment>